<sequence length="120" mass="13102">MTDVEKFEKEVGIGARVFLFVGDKTPSATSWCPDCVEAFGPIESASTTYAGGIVTICVGNRDMWKGEEGAKNYFRVKIGITSIPTLAVLNPEGTNIAKMLVEEECRDEGKLQAFFDSLQK</sequence>
<dbReference type="PANTHER" id="PTHR12452">
    <property type="entry name" value="42-9-9 PROTEIN-RELATED"/>
    <property type="match status" value="1"/>
</dbReference>
<dbReference type="AlphaFoldDB" id="A0A7S3DC45"/>
<dbReference type="InterPro" id="IPR010357">
    <property type="entry name" value="TXNDC17_dom"/>
</dbReference>
<dbReference type="Gene3D" id="3.40.30.10">
    <property type="entry name" value="Glutaredoxin"/>
    <property type="match status" value="1"/>
</dbReference>
<proteinExistence type="inferred from homology"/>
<gene>
    <name evidence="3" type="ORF">PBIL07802_LOCUS15473</name>
</gene>
<dbReference type="PANTHER" id="PTHR12452:SF0">
    <property type="entry name" value="THIOREDOXIN DOMAIN-CONTAINING PROTEIN 17"/>
    <property type="match status" value="1"/>
</dbReference>
<feature type="domain" description="Thioredoxin" evidence="2">
    <location>
        <begin position="15"/>
        <end position="115"/>
    </location>
</feature>
<protein>
    <recommendedName>
        <fullName evidence="2">Thioredoxin domain-containing protein</fullName>
    </recommendedName>
</protein>
<dbReference type="SUPFAM" id="SSF52833">
    <property type="entry name" value="Thioredoxin-like"/>
    <property type="match status" value="1"/>
</dbReference>
<evidence type="ECO:0000256" key="1">
    <source>
        <dbReference type="ARBA" id="ARBA00008987"/>
    </source>
</evidence>
<dbReference type="InterPro" id="IPR045108">
    <property type="entry name" value="TXNDC17-like"/>
</dbReference>
<evidence type="ECO:0000313" key="3">
    <source>
        <dbReference type="EMBL" id="CAE0253239.1"/>
    </source>
</evidence>
<name>A0A7S3DC45_9EUKA</name>
<dbReference type="InterPro" id="IPR036249">
    <property type="entry name" value="Thioredoxin-like_sf"/>
</dbReference>
<dbReference type="Pfam" id="PF06110">
    <property type="entry name" value="TXD17-like_Trx"/>
    <property type="match status" value="1"/>
</dbReference>
<dbReference type="GO" id="GO:0005829">
    <property type="term" value="C:cytosol"/>
    <property type="evidence" value="ECO:0007669"/>
    <property type="project" value="TreeGrafter"/>
</dbReference>
<comment type="similarity">
    <text evidence="1">Belongs to the thioredoxin family.</text>
</comment>
<reference evidence="3" key="1">
    <citation type="submission" date="2021-01" db="EMBL/GenBank/DDBJ databases">
        <authorList>
            <person name="Corre E."/>
            <person name="Pelletier E."/>
            <person name="Niang G."/>
            <person name="Scheremetjew M."/>
            <person name="Finn R."/>
            <person name="Kale V."/>
            <person name="Holt S."/>
            <person name="Cochrane G."/>
            <person name="Meng A."/>
            <person name="Brown T."/>
            <person name="Cohen L."/>
        </authorList>
    </citation>
    <scope>NUCLEOTIDE SEQUENCE</scope>
    <source>
        <strain evidence="3">NIES-2562</strain>
    </source>
</reference>
<accession>A0A7S3DC45</accession>
<evidence type="ECO:0000259" key="2">
    <source>
        <dbReference type="Pfam" id="PF06110"/>
    </source>
</evidence>
<organism evidence="3">
    <name type="scientific">Palpitomonas bilix</name>
    <dbReference type="NCBI Taxonomy" id="652834"/>
    <lineage>
        <taxon>Eukaryota</taxon>
        <taxon>Eukaryota incertae sedis</taxon>
    </lineage>
</organism>
<dbReference type="EMBL" id="HBIB01023576">
    <property type="protein sequence ID" value="CAE0253239.1"/>
    <property type="molecule type" value="Transcribed_RNA"/>
</dbReference>
<dbReference type="GO" id="GO:0047134">
    <property type="term" value="F:protein-disulfide reductase [NAD(P)H] activity"/>
    <property type="evidence" value="ECO:0007669"/>
    <property type="project" value="InterPro"/>
</dbReference>